<name>A0A6G1QYR3_CHAAH</name>
<protein>
    <submittedName>
        <fullName evidence="1">Uncharacterized protein</fullName>
    </submittedName>
</protein>
<dbReference type="EMBL" id="CM015712">
    <property type="protein sequence ID" value="KAF3707216.1"/>
    <property type="molecule type" value="Genomic_DNA"/>
</dbReference>
<sequence length="68" mass="7662">MSFSELLTFVPMLFHACGKEIRLNVFSAGLKAPVIQTLFSLLLQEVTEVCSLCFLMPTPEKIISEERN</sequence>
<organism evidence="1 2">
    <name type="scientific">Channa argus</name>
    <name type="common">Northern snakehead</name>
    <name type="synonym">Ophicephalus argus</name>
    <dbReference type="NCBI Taxonomy" id="215402"/>
    <lineage>
        <taxon>Eukaryota</taxon>
        <taxon>Metazoa</taxon>
        <taxon>Chordata</taxon>
        <taxon>Craniata</taxon>
        <taxon>Vertebrata</taxon>
        <taxon>Euteleostomi</taxon>
        <taxon>Actinopterygii</taxon>
        <taxon>Neopterygii</taxon>
        <taxon>Teleostei</taxon>
        <taxon>Neoteleostei</taxon>
        <taxon>Acanthomorphata</taxon>
        <taxon>Anabantaria</taxon>
        <taxon>Anabantiformes</taxon>
        <taxon>Channoidei</taxon>
        <taxon>Channidae</taxon>
        <taxon>Channa</taxon>
    </lineage>
</organism>
<proteinExistence type="predicted"/>
<evidence type="ECO:0000313" key="2">
    <source>
        <dbReference type="Proteomes" id="UP000503349"/>
    </source>
</evidence>
<keyword evidence="2" id="KW-1185">Reference proteome</keyword>
<evidence type="ECO:0000313" key="1">
    <source>
        <dbReference type="EMBL" id="KAF3707216.1"/>
    </source>
</evidence>
<accession>A0A6G1QYR3</accession>
<dbReference type="Proteomes" id="UP000503349">
    <property type="component" value="Chromosome 1"/>
</dbReference>
<dbReference type="AlphaFoldDB" id="A0A6G1QYR3"/>
<reference evidence="1 2" key="1">
    <citation type="submission" date="2019-02" db="EMBL/GenBank/DDBJ databases">
        <title>Opniocepnalus argus genome.</title>
        <authorList>
            <person name="Zhou C."/>
            <person name="Xiao S."/>
        </authorList>
    </citation>
    <scope>NUCLEOTIDE SEQUENCE [LARGE SCALE GENOMIC DNA]</scope>
    <source>
        <strain evidence="1">OARG1902GOOAL</strain>
        <tissue evidence="1">Muscle</tissue>
    </source>
</reference>
<gene>
    <name evidence="1" type="ORF">EXN66_Car000389</name>
</gene>
<reference evidence="2" key="2">
    <citation type="submission" date="2019-02" db="EMBL/GenBank/DDBJ databases">
        <title>Opniocepnalus argus Var Kimnra genome.</title>
        <authorList>
            <person name="Zhou C."/>
            <person name="Xiao S."/>
        </authorList>
    </citation>
    <scope>NUCLEOTIDE SEQUENCE [LARGE SCALE GENOMIC DNA]</scope>
</reference>